<reference evidence="1 2" key="1">
    <citation type="submission" date="2019-01" db="EMBL/GenBank/DDBJ databases">
        <title>Bacillus sp. M5HDSG1-1, whole genome shotgun sequence.</title>
        <authorList>
            <person name="Tuo L."/>
        </authorList>
    </citation>
    <scope>NUCLEOTIDE SEQUENCE [LARGE SCALE GENOMIC DNA]</scope>
    <source>
        <strain evidence="1 2">M5HDSG1-1</strain>
    </source>
</reference>
<sequence>MYSLLGIAVLLFIVSLFMKDPYKKLQEDIDQLSIQQVQEIYKIKKKLKVLEEELLIDEVDMNPAIPVADRQPVADNSANPIHAIIKNQVWSLASQGVSIEKIASQSSLSTAQVQQIITEGVKKGFAE</sequence>
<evidence type="ECO:0000313" key="1">
    <source>
        <dbReference type="EMBL" id="RVT65696.1"/>
    </source>
</evidence>
<keyword evidence="2" id="KW-1185">Reference proteome</keyword>
<comment type="caution">
    <text evidence="1">The sequence shown here is derived from an EMBL/GenBank/DDBJ whole genome shotgun (WGS) entry which is preliminary data.</text>
</comment>
<name>A0A3S2UHB9_9BACI</name>
<evidence type="ECO:0000313" key="2">
    <source>
        <dbReference type="Proteomes" id="UP000288024"/>
    </source>
</evidence>
<dbReference type="EMBL" id="RZTZ01000002">
    <property type="protein sequence ID" value="RVT65696.1"/>
    <property type="molecule type" value="Genomic_DNA"/>
</dbReference>
<accession>A0A3S2UHB9</accession>
<dbReference type="AlphaFoldDB" id="A0A3S2UHB9"/>
<dbReference type="Proteomes" id="UP000288024">
    <property type="component" value="Unassembled WGS sequence"/>
</dbReference>
<organism evidence="1 2">
    <name type="scientific">Niallia taxi</name>
    <dbReference type="NCBI Taxonomy" id="2499688"/>
    <lineage>
        <taxon>Bacteria</taxon>
        <taxon>Bacillati</taxon>
        <taxon>Bacillota</taxon>
        <taxon>Bacilli</taxon>
        <taxon>Bacillales</taxon>
        <taxon>Bacillaceae</taxon>
        <taxon>Niallia</taxon>
    </lineage>
</organism>
<protein>
    <submittedName>
        <fullName evidence="1">Uncharacterized protein</fullName>
    </submittedName>
</protein>
<gene>
    <name evidence="1" type="ORF">EM808_06900</name>
</gene>
<proteinExistence type="predicted"/>